<dbReference type="AlphaFoldDB" id="A0A9D4MYB4"/>
<protein>
    <submittedName>
        <fullName evidence="2">Uncharacterized protein</fullName>
    </submittedName>
</protein>
<organism evidence="2 3">
    <name type="scientific">Dreissena polymorpha</name>
    <name type="common">Zebra mussel</name>
    <name type="synonym">Mytilus polymorpha</name>
    <dbReference type="NCBI Taxonomy" id="45954"/>
    <lineage>
        <taxon>Eukaryota</taxon>
        <taxon>Metazoa</taxon>
        <taxon>Spiralia</taxon>
        <taxon>Lophotrochozoa</taxon>
        <taxon>Mollusca</taxon>
        <taxon>Bivalvia</taxon>
        <taxon>Autobranchia</taxon>
        <taxon>Heteroconchia</taxon>
        <taxon>Euheterodonta</taxon>
        <taxon>Imparidentia</taxon>
        <taxon>Neoheterodontei</taxon>
        <taxon>Myida</taxon>
        <taxon>Dreissenoidea</taxon>
        <taxon>Dreissenidae</taxon>
        <taxon>Dreissena</taxon>
    </lineage>
</organism>
<keyword evidence="1" id="KW-0812">Transmembrane</keyword>
<dbReference type="Proteomes" id="UP000828390">
    <property type="component" value="Unassembled WGS sequence"/>
</dbReference>
<feature type="transmembrane region" description="Helical" evidence="1">
    <location>
        <begin position="53"/>
        <end position="74"/>
    </location>
</feature>
<gene>
    <name evidence="2" type="ORF">DPMN_007347</name>
</gene>
<sequence>MSVVETQPNSKTTEADQISYVDSDTHAREYCCCLHGWGTGPDPRWYYPWDKGIYRMFGVCCMWYCVCFAAPCVLCKKEFRDIIFCADQMGNRPEVRHRDASDEIAEA</sequence>
<keyword evidence="1" id="KW-0472">Membrane</keyword>
<keyword evidence="3" id="KW-1185">Reference proteome</keyword>
<comment type="caution">
    <text evidence="2">The sequence shown here is derived from an EMBL/GenBank/DDBJ whole genome shotgun (WGS) entry which is preliminary data.</text>
</comment>
<accession>A0A9D4MYB4</accession>
<evidence type="ECO:0000313" key="2">
    <source>
        <dbReference type="EMBL" id="KAH3883392.1"/>
    </source>
</evidence>
<keyword evidence="1" id="KW-1133">Transmembrane helix</keyword>
<reference evidence="2" key="1">
    <citation type="journal article" date="2019" name="bioRxiv">
        <title>The Genome of the Zebra Mussel, Dreissena polymorpha: A Resource for Invasive Species Research.</title>
        <authorList>
            <person name="McCartney M.A."/>
            <person name="Auch B."/>
            <person name="Kono T."/>
            <person name="Mallez S."/>
            <person name="Zhang Y."/>
            <person name="Obille A."/>
            <person name="Becker A."/>
            <person name="Abrahante J.E."/>
            <person name="Garbe J."/>
            <person name="Badalamenti J.P."/>
            <person name="Herman A."/>
            <person name="Mangelson H."/>
            <person name="Liachko I."/>
            <person name="Sullivan S."/>
            <person name="Sone E.D."/>
            <person name="Koren S."/>
            <person name="Silverstein K.A.T."/>
            <person name="Beckman K.B."/>
            <person name="Gohl D.M."/>
        </authorList>
    </citation>
    <scope>NUCLEOTIDE SEQUENCE</scope>
    <source>
        <strain evidence="2">Duluth1</strain>
        <tissue evidence="2">Whole animal</tissue>
    </source>
</reference>
<dbReference type="EMBL" id="JAIWYP010000001">
    <property type="protein sequence ID" value="KAH3883392.1"/>
    <property type="molecule type" value="Genomic_DNA"/>
</dbReference>
<name>A0A9D4MYB4_DREPO</name>
<evidence type="ECO:0000313" key="3">
    <source>
        <dbReference type="Proteomes" id="UP000828390"/>
    </source>
</evidence>
<evidence type="ECO:0000256" key="1">
    <source>
        <dbReference type="SAM" id="Phobius"/>
    </source>
</evidence>
<proteinExistence type="predicted"/>
<reference evidence="2" key="2">
    <citation type="submission" date="2020-11" db="EMBL/GenBank/DDBJ databases">
        <authorList>
            <person name="McCartney M.A."/>
            <person name="Auch B."/>
            <person name="Kono T."/>
            <person name="Mallez S."/>
            <person name="Becker A."/>
            <person name="Gohl D.M."/>
            <person name="Silverstein K.A.T."/>
            <person name="Koren S."/>
            <person name="Bechman K.B."/>
            <person name="Herman A."/>
            <person name="Abrahante J.E."/>
            <person name="Garbe J."/>
        </authorList>
    </citation>
    <scope>NUCLEOTIDE SEQUENCE</scope>
    <source>
        <strain evidence="2">Duluth1</strain>
        <tissue evidence="2">Whole animal</tissue>
    </source>
</reference>